<dbReference type="EMBL" id="VUJU01012244">
    <property type="protein sequence ID" value="KAF0708228.1"/>
    <property type="molecule type" value="Genomic_DNA"/>
</dbReference>
<comment type="subcellular location">
    <subcellularLocation>
        <location evidence="1">Nucleus</location>
    </subcellularLocation>
</comment>
<keyword evidence="4" id="KW-1185">Reference proteome</keyword>
<evidence type="ECO:0000313" key="3">
    <source>
        <dbReference type="EMBL" id="KAF0708228.1"/>
    </source>
</evidence>
<dbReference type="InterPro" id="IPR004210">
    <property type="entry name" value="BESS_motif"/>
</dbReference>
<accession>A0A6G0VT53</accession>
<protein>
    <submittedName>
        <fullName evidence="3">Transcription factor Adf-1</fullName>
    </submittedName>
</protein>
<reference evidence="3 4" key="1">
    <citation type="submission" date="2019-08" db="EMBL/GenBank/DDBJ databases">
        <title>Whole genome of Aphis craccivora.</title>
        <authorList>
            <person name="Voronova N.V."/>
            <person name="Shulinski R.S."/>
            <person name="Bandarenka Y.V."/>
            <person name="Zhorov D.G."/>
            <person name="Warner D."/>
        </authorList>
    </citation>
    <scope>NUCLEOTIDE SEQUENCE [LARGE SCALE GENOMIC DNA]</scope>
    <source>
        <strain evidence="3">180601</strain>
        <tissue evidence="3">Whole Body</tissue>
    </source>
</reference>
<evidence type="ECO:0000259" key="2">
    <source>
        <dbReference type="PROSITE" id="PS51031"/>
    </source>
</evidence>
<dbReference type="Pfam" id="PF02944">
    <property type="entry name" value="BESS"/>
    <property type="match status" value="1"/>
</dbReference>
<feature type="non-terminal residue" evidence="3">
    <location>
        <position position="1"/>
    </location>
</feature>
<dbReference type="GO" id="GO:0003677">
    <property type="term" value="F:DNA binding"/>
    <property type="evidence" value="ECO:0007669"/>
    <property type="project" value="InterPro"/>
</dbReference>
<comment type="caution">
    <text evidence="3">The sequence shown here is derived from an EMBL/GenBank/DDBJ whole genome shotgun (WGS) entry which is preliminary data.</text>
</comment>
<dbReference type="AlphaFoldDB" id="A0A6G0VT53"/>
<dbReference type="GO" id="GO:0005634">
    <property type="term" value="C:nucleus"/>
    <property type="evidence" value="ECO:0007669"/>
    <property type="project" value="UniProtKB-SubCell"/>
</dbReference>
<evidence type="ECO:0000313" key="4">
    <source>
        <dbReference type="Proteomes" id="UP000478052"/>
    </source>
</evidence>
<dbReference type="Proteomes" id="UP000478052">
    <property type="component" value="Unassembled WGS sequence"/>
</dbReference>
<dbReference type="OrthoDB" id="6621286at2759"/>
<keyword evidence="1" id="KW-0539">Nucleus</keyword>
<dbReference type="PROSITE" id="PS51031">
    <property type="entry name" value="BESS"/>
    <property type="match status" value="1"/>
</dbReference>
<organism evidence="3 4">
    <name type="scientific">Aphis craccivora</name>
    <name type="common">Cowpea aphid</name>
    <dbReference type="NCBI Taxonomy" id="307492"/>
    <lineage>
        <taxon>Eukaryota</taxon>
        <taxon>Metazoa</taxon>
        <taxon>Ecdysozoa</taxon>
        <taxon>Arthropoda</taxon>
        <taxon>Hexapoda</taxon>
        <taxon>Insecta</taxon>
        <taxon>Pterygota</taxon>
        <taxon>Neoptera</taxon>
        <taxon>Paraneoptera</taxon>
        <taxon>Hemiptera</taxon>
        <taxon>Sternorrhyncha</taxon>
        <taxon>Aphidomorpha</taxon>
        <taxon>Aphidoidea</taxon>
        <taxon>Aphididae</taxon>
        <taxon>Aphidini</taxon>
        <taxon>Aphis</taxon>
        <taxon>Aphis</taxon>
    </lineage>
</organism>
<name>A0A6G0VT53_APHCR</name>
<proteinExistence type="predicted"/>
<gene>
    <name evidence="3" type="ORF">FWK35_00033107</name>
</gene>
<feature type="domain" description="BESS" evidence="2">
    <location>
        <begin position="53"/>
        <end position="92"/>
    </location>
</feature>
<sequence length="150" mass="17633">KQHLSLSQKERQKLNRRIIKNGKKKTETFIEILNKQSEERNRLFKELTKTEEEDPIDLLFKSMAHTVKKFSLDLKIKAKMDVLKIINDLELQNLKPSEQTSGPSDYIFPENLTSRPQELYSINYSSTTHYTSVDDLNSEPNWAGRPFQNY</sequence>
<evidence type="ECO:0000256" key="1">
    <source>
        <dbReference type="PROSITE-ProRule" id="PRU00371"/>
    </source>
</evidence>